<organism evidence="2 3">
    <name type="scientific">Naegleria lovaniensis</name>
    <name type="common">Amoeba</name>
    <dbReference type="NCBI Taxonomy" id="51637"/>
    <lineage>
        <taxon>Eukaryota</taxon>
        <taxon>Discoba</taxon>
        <taxon>Heterolobosea</taxon>
        <taxon>Tetramitia</taxon>
        <taxon>Eutetramitia</taxon>
        <taxon>Vahlkampfiidae</taxon>
        <taxon>Naegleria</taxon>
    </lineage>
</organism>
<dbReference type="Proteomes" id="UP000816034">
    <property type="component" value="Unassembled WGS sequence"/>
</dbReference>
<dbReference type="GeneID" id="68098874"/>
<feature type="repeat" description="TPR" evidence="1">
    <location>
        <begin position="240"/>
        <end position="273"/>
    </location>
</feature>
<keyword evidence="3" id="KW-1185">Reference proteome</keyword>
<proteinExistence type="predicted"/>
<evidence type="ECO:0000313" key="3">
    <source>
        <dbReference type="Proteomes" id="UP000816034"/>
    </source>
</evidence>
<evidence type="ECO:0000313" key="2">
    <source>
        <dbReference type="EMBL" id="KAG2381431.1"/>
    </source>
</evidence>
<dbReference type="Gene3D" id="1.25.40.10">
    <property type="entry name" value="Tetratricopeptide repeat domain"/>
    <property type="match status" value="1"/>
</dbReference>
<keyword evidence="1" id="KW-0802">TPR repeat</keyword>
<name>A0AA88GLP6_NAELO</name>
<dbReference type="AlphaFoldDB" id="A0AA88GLP6"/>
<dbReference type="RefSeq" id="XP_044547111.1">
    <property type="nucleotide sequence ID" value="XM_044696279.1"/>
</dbReference>
<reference evidence="2 3" key="1">
    <citation type="journal article" date="2018" name="BMC Genomics">
        <title>The genome of Naegleria lovaniensis, the basis for a comparative approach to unravel pathogenicity factors of the human pathogenic amoeba N. fowleri.</title>
        <authorList>
            <person name="Liechti N."/>
            <person name="Schurch N."/>
            <person name="Bruggmann R."/>
            <person name="Wittwer M."/>
        </authorList>
    </citation>
    <scope>NUCLEOTIDE SEQUENCE [LARGE SCALE GENOMIC DNA]</scope>
    <source>
        <strain evidence="2 3">ATCC 30569</strain>
    </source>
</reference>
<accession>A0AA88GLP6</accession>
<dbReference type="PROSITE" id="PS50005">
    <property type="entry name" value="TPR"/>
    <property type="match status" value="1"/>
</dbReference>
<dbReference type="InterPro" id="IPR011990">
    <property type="entry name" value="TPR-like_helical_dom_sf"/>
</dbReference>
<evidence type="ECO:0000256" key="1">
    <source>
        <dbReference type="PROSITE-ProRule" id="PRU00339"/>
    </source>
</evidence>
<protein>
    <submittedName>
        <fullName evidence="2">Uncharacterized protein</fullName>
    </submittedName>
</protein>
<sequence>MLQSHIIPNFLNLIDFYLIERDWKCASFLLNNRLNTTAGNKSAVDDQNNMKMHIRALYLSGQLGLSTLFSIKSLVGLLINQTDLPRFEQFLIWKTIARHLLDRKLFLEYEQCLLQMVQLFQDSDEVKWMLIDLYLNNKFNVSLQEQTKNRYITLSLQQQKERHRNELALSLVTTLENSPAMRLDPSLSLLLREYHAILLSRVAVKAIDIEEGKKKIHELIENVENNSIILEGKIKNHKIAHYHHLLSTMNFKQGKFIEAIEESKKALSLNPQSTFYQNRHQGMIETFKNHKQYLSILNELPSKEMLSTNVTSEIPTIKFIRKE</sequence>
<dbReference type="InterPro" id="IPR019734">
    <property type="entry name" value="TPR_rpt"/>
</dbReference>
<comment type="caution">
    <text evidence="2">The sequence shown here is derived from an EMBL/GenBank/DDBJ whole genome shotgun (WGS) entry which is preliminary data.</text>
</comment>
<dbReference type="EMBL" id="PYSW02000027">
    <property type="protein sequence ID" value="KAG2381431.1"/>
    <property type="molecule type" value="Genomic_DNA"/>
</dbReference>
<gene>
    <name evidence="2" type="ORF">C9374_006420</name>
</gene>